<dbReference type="Proteomes" id="UP001589568">
    <property type="component" value="Unassembled WGS sequence"/>
</dbReference>
<dbReference type="SMART" id="SM00960">
    <property type="entry name" value="Robl_LC7"/>
    <property type="match status" value="1"/>
</dbReference>
<evidence type="ECO:0000313" key="3">
    <source>
        <dbReference type="Proteomes" id="UP001589568"/>
    </source>
</evidence>
<comment type="caution">
    <text evidence="2">The sequence shown here is derived from an EMBL/GenBank/DDBJ whole genome shotgun (WGS) entry which is preliminary data.</text>
</comment>
<dbReference type="PANTHER" id="PTHR36222:SF1">
    <property type="entry name" value="SERINE PROTEASE INHIBITOR RV3364C"/>
    <property type="match status" value="1"/>
</dbReference>
<keyword evidence="3" id="KW-1185">Reference proteome</keyword>
<dbReference type="RefSeq" id="WP_345405856.1">
    <property type="nucleotide sequence ID" value="NZ_BAAAXS010000001.1"/>
</dbReference>
<protein>
    <submittedName>
        <fullName evidence="2">Roadblock/LC7 domain-containing protein</fullName>
    </submittedName>
</protein>
<dbReference type="InterPro" id="IPR004942">
    <property type="entry name" value="Roadblock/LAMTOR2_dom"/>
</dbReference>
<name>A0ABV5P3S7_9ACTN</name>
<dbReference type="EMBL" id="JBHMCF010000061">
    <property type="protein sequence ID" value="MFB9477172.1"/>
    <property type="molecule type" value="Genomic_DNA"/>
</dbReference>
<reference evidence="2 3" key="1">
    <citation type="submission" date="2024-09" db="EMBL/GenBank/DDBJ databases">
        <authorList>
            <person name="Sun Q."/>
            <person name="Mori K."/>
        </authorList>
    </citation>
    <scope>NUCLEOTIDE SEQUENCE [LARGE SCALE GENOMIC DNA]</scope>
    <source>
        <strain evidence="2 3">JCM 3324</strain>
    </source>
</reference>
<evidence type="ECO:0000313" key="2">
    <source>
        <dbReference type="EMBL" id="MFB9477172.1"/>
    </source>
</evidence>
<organism evidence="2 3">
    <name type="scientific">Nonomuraea salmonea</name>
    <dbReference type="NCBI Taxonomy" id="46181"/>
    <lineage>
        <taxon>Bacteria</taxon>
        <taxon>Bacillati</taxon>
        <taxon>Actinomycetota</taxon>
        <taxon>Actinomycetes</taxon>
        <taxon>Streptosporangiales</taxon>
        <taxon>Streptosporangiaceae</taxon>
        <taxon>Nonomuraea</taxon>
    </lineage>
</organism>
<dbReference type="SUPFAM" id="SSF103196">
    <property type="entry name" value="Roadblock/LC7 domain"/>
    <property type="match status" value="1"/>
</dbReference>
<dbReference type="Gene3D" id="3.30.450.30">
    <property type="entry name" value="Dynein light chain 2a, cytoplasmic"/>
    <property type="match status" value="1"/>
</dbReference>
<feature type="domain" description="Roadblock/LAMTOR2" evidence="1">
    <location>
        <begin position="15"/>
        <end position="106"/>
    </location>
</feature>
<sequence length="144" mass="14661">MSSRDSLSAAEHDLGWFLGDLRDNTPGIRHVLVLSRDGLAMSGAPGLHPDQADQLAAIAAGIQSLGLAASGEFGDRSGFGQALLEFGGGMLVVVPAGEGAHLAVVASDDADVGVVAHNMNEVVEQIGRLLTAPPREPAHKGGHA</sequence>
<dbReference type="InterPro" id="IPR053141">
    <property type="entry name" value="Mycobact_SerProt_Inhib_Rv3364c"/>
</dbReference>
<dbReference type="Pfam" id="PF03259">
    <property type="entry name" value="Robl_LC7"/>
    <property type="match status" value="1"/>
</dbReference>
<proteinExistence type="predicted"/>
<evidence type="ECO:0000259" key="1">
    <source>
        <dbReference type="SMART" id="SM00960"/>
    </source>
</evidence>
<gene>
    <name evidence="2" type="ORF">ACFFR3_47420</name>
</gene>
<dbReference type="PANTHER" id="PTHR36222">
    <property type="entry name" value="SERINE PROTEASE INHIBITOR RV3364C"/>
    <property type="match status" value="1"/>
</dbReference>
<accession>A0ABV5P3S7</accession>